<dbReference type="InterPro" id="IPR011463">
    <property type="entry name" value="DUF1569"/>
</dbReference>
<dbReference type="InterPro" id="IPR034660">
    <property type="entry name" value="DinB/YfiT-like"/>
</dbReference>
<proteinExistence type="predicted"/>
<comment type="caution">
    <text evidence="1">The sequence shown here is derived from an EMBL/GenBank/DDBJ whole genome shotgun (WGS) entry which is preliminary data.</text>
</comment>
<organism evidence="1 2">
    <name type="scientific">Winogradskyella aquimaris</name>
    <dbReference type="NCBI Taxonomy" id="864074"/>
    <lineage>
        <taxon>Bacteria</taxon>
        <taxon>Pseudomonadati</taxon>
        <taxon>Bacteroidota</taxon>
        <taxon>Flavobacteriia</taxon>
        <taxon>Flavobacteriales</taxon>
        <taxon>Flavobacteriaceae</taxon>
        <taxon>Winogradskyella</taxon>
    </lineage>
</organism>
<dbReference type="Pfam" id="PF07606">
    <property type="entry name" value="DUF1569"/>
    <property type="match status" value="1"/>
</dbReference>
<dbReference type="Gene3D" id="1.20.120.450">
    <property type="entry name" value="dinb family like domain"/>
    <property type="match status" value="1"/>
</dbReference>
<gene>
    <name evidence="1" type="ORF">SNF14_08960</name>
</gene>
<protein>
    <submittedName>
        <fullName evidence="1">DUF1569 domain-containing protein</fullName>
    </submittedName>
</protein>
<dbReference type="Proteomes" id="UP001285855">
    <property type="component" value="Unassembled WGS sequence"/>
</dbReference>
<dbReference type="EMBL" id="JAXDAE010000008">
    <property type="protein sequence ID" value="MDY2587465.1"/>
    <property type="molecule type" value="Genomic_DNA"/>
</dbReference>
<accession>A0ABU5EPN7</accession>
<reference evidence="1 2" key="1">
    <citation type="submission" date="2023-11" db="EMBL/GenBank/DDBJ databases">
        <title>Winogradskyella pelagius sp. nov., isolated from coastal sediment.</title>
        <authorList>
            <person name="Li F."/>
        </authorList>
    </citation>
    <scope>NUCLEOTIDE SEQUENCE [LARGE SCALE GENOMIC DNA]</scope>
    <source>
        <strain evidence="1 2">KCTC 23502</strain>
    </source>
</reference>
<dbReference type="RefSeq" id="WP_320555833.1">
    <property type="nucleotide sequence ID" value="NZ_JAXDAE010000008.1"/>
</dbReference>
<sequence length="150" mass="17778">MKSIFEENAYNEIKNRLENLSENANANWGKMSVEQMLEHCTKPIELALGESEIKKPNWLKRSLFKLISPSLYNDKPWKQGLPTAKEYIITNNPNFNAQKEKLRTKIEQMRQSKDFFEPNREHPYFGTFTAEQWGKSAYKHLDHHFRQFGV</sequence>
<evidence type="ECO:0000313" key="1">
    <source>
        <dbReference type="EMBL" id="MDY2587465.1"/>
    </source>
</evidence>
<keyword evidence="2" id="KW-1185">Reference proteome</keyword>
<evidence type="ECO:0000313" key="2">
    <source>
        <dbReference type="Proteomes" id="UP001285855"/>
    </source>
</evidence>
<name>A0ABU5EPN7_9FLAO</name>